<accession>A0ABW4LEM0</accession>
<dbReference type="Proteomes" id="UP001597347">
    <property type="component" value="Unassembled WGS sequence"/>
</dbReference>
<keyword evidence="4" id="KW-0812">Transmembrane</keyword>
<evidence type="ECO:0000256" key="1">
    <source>
        <dbReference type="ARBA" id="ARBA00022679"/>
    </source>
</evidence>
<evidence type="ECO:0000313" key="6">
    <source>
        <dbReference type="EMBL" id="MFD1721715.1"/>
    </source>
</evidence>
<dbReference type="EMBL" id="JBHUEA010000012">
    <property type="protein sequence ID" value="MFD1721715.1"/>
    <property type="molecule type" value="Genomic_DNA"/>
</dbReference>
<dbReference type="Gene3D" id="3.30.565.10">
    <property type="entry name" value="Histidine kinase-like ATPase, C-terminal domain"/>
    <property type="match status" value="1"/>
</dbReference>
<feature type="transmembrane region" description="Helical" evidence="4">
    <location>
        <begin position="12"/>
        <end position="33"/>
    </location>
</feature>
<dbReference type="InterPro" id="IPR050482">
    <property type="entry name" value="Sensor_HK_TwoCompSys"/>
</dbReference>
<feature type="transmembrane region" description="Helical" evidence="4">
    <location>
        <begin position="63"/>
        <end position="86"/>
    </location>
</feature>
<gene>
    <name evidence="6" type="ORF">ACFSBI_09150</name>
</gene>
<feature type="transmembrane region" description="Helical" evidence="4">
    <location>
        <begin position="106"/>
        <end position="123"/>
    </location>
</feature>
<organism evidence="6 7">
    <name type="scientific">Amnibacterium endophyticum</name>
    <dbReference type="NCBI Taxonomy" id="2109337"/>
    <lineage>
        <taxon>Bacteria</taxon>
        <taxon>Bacillati</taxon>
        <taxon>Actinomycetota</taxon>
        <taxon>Actinomycetes</taxon>
        <taxon>Micrococcales</taxon>
        <taxon>Microbacteriaceae</taxon>
        <taxon>Amnibacterium</taxon>
    </lineage>
</organism>
<sequence length="399" mass="41398">MERIQKQRDRLLGIAARLIGLVSTGTSFVLLVLGDGRPGVLLVALPLYALLALALVRLGATKTLGWPIAVVLLGLAAAVVVRLGALGALDGLIGVRADDARGTVDAVRLLVAGAIAAVGVVLTMSLGRMILLLGAFALTMITIVALYAGDPDPAVLRLVAVSALAGWFGLVVTGAVLSAGLLRAARRVSSIGRAHRSERQASETEAQRRQGARLLHDTVLATLTLLAHSGVGVSRTALRRQAGDDARLLRQLRLSASPLSVGSAGAEEQAGGTNVKSDSLEAVRTRFEGLGLDVSWHGAGTISLRPDRLDAFLLALTECLENVRRHSGVSEAHVTITDDDATVRALVTDNGVGFEPAAVPAGKLGYRESIVGRLEEAGGTARVFSAQGSGTTVVLEMPR</sequence>
<feature type="transmembrane region" description="Helical" evidence="4">
    <location>
        <begin position="39"/>
        <end position="56"/>
    </location>
</feature>
<dbReference type="RefSeq" id="WP_377934202.1">
    <property type="nucleotide sequence ID" value="NZ_JBHUEA010000012.1"/>
</dbReference>
<proteinExistence type="predicted"/>
<keyword evidence="1" id="KW-0808">Transferase</keyword>
<dbReference type="CDD" id="cd16917">
    <property type="entry name" value="HATPase_UhpB-NarQ-NarX-like"/>
    <property type="match status" value="1"/>
</dbReference>
<dbReference type="InterPro" id="IPR036890">
    <property type="entry name" value="HATPase_C_sf"/>
</dbReference>
<evidence type="ECO:0000313" key="7">
    <source>
        <dbReference type="Proteomes" id="UP001597347"/>
    </source>
</evidence>
<feature type="domain" description="Histidine kinase/HSP90-like ATPase" evidence="5">
    <location>
        <begin position="314"/>
        <end position="398"/>
    </location>
</feature>
<feature type="transmembrane region" description="Helical" evidence="4">
    <location>
        <begin position="130"/>
        <end position="148"/>
    </location>
</feature>
<name>A0ABW4LEM0_9MICO</name>
<keyword evidence="7" id="KW-1185">Reference proteome</keyword>
<dbReference type="PANTHER" id="PTHR24421">
    <property type="entry name" value="NITRATE/NITRITE SENSOR PROTEIN NARX-RELATED"/>
    <property type="match status" value="1"/>
</dbReference>
<dbReference type="InterPro" id="IPR003594">
    <property type="entry name" value="HATPase_dom"/>
</dbReference>
<keyword evidence="4" id="KW-0472">Membrane</keyword>
<feature type="transmembrane region" description="Helical" evidence="4">
    <location>
        <begin position="154"/>
        <end position="182"/>
    </location>
</feature>
<keyword evidence="3" id="KW-0902">Two-component regulatory system</keyword>
<dbReference type="PANTHER" id="PTHR24421:SF61">
    <property type="entry name" value="OXYGEN SENSOR HISTIDINE KINASE NREB"/>
    <property type="match status" value="1"/>
</dbReference>
<evidence type="ECO:0000256" key="4">
    <source>
        <dbReference type="SAM" id="Phobius"/>
    </source>
</evidence>
<keyword evidence="2 6" id="KW-0418">Kinase</keyword>
<reference evidence="7" key="1">
    <citation type="journal article" date="2019" name="Int. J. Syst. Evol. Microbiol.">
        <title>The Global Catalogue of Microorganisms (GCM) 10K type strain sequencing project: providing services to taxonomists for standard genome sequencing and annotation.</title>
        <authorList>
            <consortium name="The Broad Institute Genomics Platform"/>
            <consortium name="The Broad Institute Genome Sequencing Center for Infectious Disease"/>
            <person name="Wu L."/>
            <person name="Ma J."/>
        </authorList>
    </citation>
    <scope>NUCLEOTIDE SEQUENCE [LARGE SCALE GENOMIC DNA]</scope>
    <source>
        <strain evidence="7">CGMCC 1.12471</strain>
    </source>
</reference>
<keyword evidence="4" id="KW-1133">Transmembrane helix</keyword>
<dbReference type="GO" id="GO:0016301">
    <property type="term" value="F:kinase activity"/>
    <property type="evidence" value="ECO:0007669"/>
    <property type="project" value="UniProtKB-KW"/>
</dbReference>
<dbReference type="Pfam" id="PF02518">
    <property type="entry name" value="HATPase_c"/>
    <property type="match status" value="1"/>
</dbReference>
<evidence type="ECO:0000256" key="3">
    <source>
        <dbReference type="ARBA" id="ARBA00023012"/>
    </source>
</evidence>
<dbReference type="SUPFAM" id="SSF55874">
    <property type="entry name" value="ATPase domain of HSP90 chaperone/DNA topoisomerase II/histidine kinase"/>
    <property type="match status" value="1"/>
</dbReference>
<evidence type="ECO:0000256" key="2">
    <source>
        <dbReference type="ARBA" id="ARBA00022777"/>
    </source>
</evidence>
<protein>
    <submittedName>
        <fullName evidence="6">Sensor histidine kinase</fullName>
    </submittedName>
</protein>
<comment type="caution">
    <text evidence="6">The sequence shown here is derived from an EMBL/GenBank/DDBJ whole genome shotgun (WGS) entry which is preliminary data.</text>
</comment>
<evidence type="ECO:0000259" key="5">
    <source>
        <dbReference type="Pfam" id="PF02518"/>
    </source>
</evidence>